<protein>
    <submittedName>
        <fullName evidence="2">Uncharacterized protein</fullName>
    </submittedName>
</protein>
<dbReference type="PATRIC" id="fig|1125717.3.peg.1976"/>
<evidence type="ECO:0000313" key="3">
    <source>
        <dbReference type="Proteomes" id="UP000004578"/>
    </source>
</evidence>
<dbReference type="AlphaFoldDB" id="J0MM89"/>
<proteinExistence type="predicted"/>
<feature type="transmembrane region" description="Helical" evidence="1">
    <location>
        <begin position="66"/>
        <end position="84"/>
    </location>
</feature>
<name>J0MM89_9ACTO</name>
<comment type="caution">
    <text evidence="2">The sequence shown here is derived from an EMBL/GenBank/DDBJ whole genome shotgun (WGS) entry which is preliminary data.</text>
</comment>
<keyword evidence="1" id="KW-1133">Transmembrane helix</keyword>
<organism evidence="2 3">
    <name type="scientific">Schaalia georgiae F0490</name>
    <dbReference type="NCBI Taxonomy" id="1125717"/>
    <lineage>
        <taxon>Bacteria</taxon>
        <taxon>Bacillati</taxon>
        <taxon>Actinomycetota</taxon>
        <taxon>Actinomycetes</taxon>
        <taxon>Actinomycetales</taxon>
        <taxon>Actinomycetaceae</taxon>
        <taxon>Schaalia</taxon>
    </lineage>
</organism>
<reference evidence="2 3" key="1">
    <citation type="submission" date="2012-05" db="EMBL/GenBank/DDBJ databases">
        <authorList>
            <person name="Harkins D.M."/>
            <person name="Madupu R."/>
            <person name="Durkin A.S."/>
            <person name="Torralba M."/>
            <person name="Methe B."/>
            <person name="Sutton G.G."/>
            <person name="Nelson K.E."/>
        </authorList>
    </citation>
    <scope>NUCLEOTIDE SEQUENCE [LARGE SCALE GENOMIC DNA]</scope>
    <source>
        <strain evidence="2 3">F0490</strain>
    </source>
</reference>
<evidence type="ECO:0000313" key="2">
    <source>
        <dbReference type="EMBL" id="EJF35339.1"/>
    </source>
</evidence>
<keyword evidence="1" id="KW-0812">Transmembrane</keyword>
<dbReference type="EMBL" id="AKFS01000302">
    <property type="protein sequence ID" value="EJF35339.1"/>
    <property type="molecule type" value="Genomic_DNA"/>
</dbReference>
<dbReference type="Proteomes" id="UP000004578">
    <property type="component" value="Unassembled WGS sequence"/>
</dbReference>
<sequence>MRDEVPEVYGVYVRALERAVEDESFTVRAPFTVPAKFAARGQRYGLTAVLASLAVVVYAIHSGQPWIAGVLGTIDLVALAAVFGQGRSARDDSSGGGREK</sequence>
<feature type="transmembrane region" description="Helical" evidence="1">
    <location>
        <begin position="44"/>
        <end position="60"/>
    </location>
</feature>
<evidence type="ECO:0000256" key="1">
    <source>
        <dbReference type="SAM" id="Phobius"/>
    </source>
</evidence>
<gene>
    <name evidence="2" type="ORF">HMPREF1317_0095</name>
</gene>
<accession>J0MM89</accession>
<dbReference type="RefSeq" id="WP_005872908.1">
    <property type="nucleotide sequence ID" value="NZ_AKFS01000302.1"/>
</dbReference>
<keyword evidence="1" id="KW-0472">Membrane</keyword>
<keyword evidence="3" id="KW-1185">Reference proteome</keyword>